<keyword evidence="2" id="KW-1185">Reference proteome</keyword>
<organism evidence="1 2">
    <name type="scientific">Ambrosiozyma monospora</name>
    <name type="common">Yeast</name>
    <name type="synonym">Endomycopsis monosporus</name>
    <dbReference type="NCBI Taxonomy" id="43982"/>
    <lineage>
        <taxon>Eukaryota</taxon>
        <taxon>Fungi</taxon>
        <taxon>Dikarya</taxon>
        <taxon>Ascomycota</taxon>
        <taxon>Saccharomycotina</taxon>
        <taxon>Pichiomycetes</taxon>
        <taxon>Pichiales</taxon>
        <taxon>Pichiaceae</taxon>
        <taxon>Ambrosiozyma</taxon>
    </lineage>
</organism>
<protein>
    <submittedName>
        <fullName evidence="1">Unnamed protein product</fullName>
    </submittedName>
</protein>
<dbReference type="Proteomes" id="UP001165064">
    <property type="component" value="Unassembled WGS sequence"/>
</dbReference>
<name>A0ACB5U1X8_AMBMO</name>
<accession>A0ACB5U1X8</accession>
<evidence type="ECO:0000313" key="1">
    <source>
        <dbReference type="EMBL" id="GME99826.1"/>
    </source>
</evidence>
<reference evidence="1" key="1">
    <citation type="submission" date="2023-04" db="EMBL/GenBank/DDBJ databases">
        <title>Ambrosiozyma monospora NBRC 10751.</title>
        <authorList>
            <person name="Ichikawa N."/>
            <person name="Sato H."/>
            <person name="Tonouchi N."/>
        </authorList>
    </citation>
    <scope>NUCLEOTIDE SEQUENCE</scope>
    <source>
        <strain evidence="1">NBRC 10751</strain>
    </source>
</reference>
<comment type="caution">
    <text evidence="1">The sequence shown here is derived from an EMBL/GenBank/DDBJ whole genome shotgun (WGS) entry which is preliminary data.</text>
</comment>
<gene>
    <name evidence="1" type="ORF">Amon02_001083600</name>
</gene>
<dbReference type="EMBL" id="BSXS01011161">
    <property type="protein sequence ID" value="GME99826.1"/>
    <property type="molecule type" value="Genomic_DNA"/>
</dbReference>
<evidence type="ECO:0000313" key="2">
    <source>
        <dbReference type="Proteomes" id="UP001165064"/>
    </source>
</evidence>
<sequence>MFQITLALSSNIIKSLKMTWSHVPPLDLLIFKTLKDLSSSNRNFANFRNLLDSMESAKGLIPFTPLELSDLTANSEKPSIISADISFAETDEIEGYELVNVEKFTVSCTILKKLLRSIDWSNAYDFKIDQDVLSRCLYISCLSEEEMEYCRGQLIDP</sequence>
<proteinExistence type="predicted"/>